<evidence type="ECO:0000256" key="2">
    <source>
        <dbReference type="SAM" id="SignalP"/>
    </source>
</evidence>
<evidence type="ECO:0000313" key="4">
    <source>
        <dbReference type="EMBL" id="KAL0840858.1"/>
    </source>
</evidence>
<gene>
    <name evidence="4" type="ORF">ABMA28_014663</name>
</gene>
<evidence type="ECO:0000256" key="1">
    <source>
        <dbReference type="ARBA" id="ARBA00023157"/>
    </source>
</evidence>
<comment type="caution">
    <text evidence="4">The sequence shown here is derived from an EMBL/GenBank/DDBJ whole genome shotgun (WGS) entry which is preliminary data.</text>
</comment>
<feature type="domain" description="C-type lectin" evidence="3">
    <location>
        <begin position="45"/>
        <end position="150"/>
    </location>
</feature>
<dbReference type="EMBL" id="JBEDNZ010000006">
    <property type="protein sequence ID" value="KAL0840858.1"/>
    <property type="molecule type" value="Genomic_DNA"/>
</dbReference>
<dbReference type="InterPro" id="IPR001304">
    <property type="entry name" value="C-type_lectin-like"/>
</dbReference>
<dbReference type="SUPFAM" id="SSF56436">
    <property type="entry name" value="C-type lectin-like"/>
    <property type="match status" value="2"/>
</dbReference>
<feature type="domain" description="C-type lectin" evidence="3">
    <location>
        <begin position="172"/>
        <end position="300"/>
    </location>
</feature>
<dbReference type="SMART" id="SM00034">
    <property type="entry name" value="CLECT"/>
    <property type="match status" value="2"/>
</dbReference>
<dbReference type="AlphaFoldDB" id="A0ABD0TBT9"/>
<dbReference type="Proteomes" id="UP001549921">
    <property type="component" value="Unassembled WGS sequence"/>
</dbReference>
<dbReference type="PROSITE" id="PS50041">
    <property type="entry name" value="C_TYPE_LECTIN_2"/>
    <property type="match status" value="2"/>
</dbReference>
<name>A0ABD0TBT9_LOXSC</name>
<feature type="signal peptide" evidence="2">
    <location>
        <begin position="1"/>
        <end position="20"/>
    </location>
</feature>
<dbReference type="Gene3D" id="3.10.100.10">
    <property type="entry name" value="Mannose-Binding Protein A, subunit A"/>
    <property type="match status" value="2"/>
</dbReference>
<dbReference type="PROSITE" id="PS00615">
    <property type="entry name" value="C_TYPE_LECTIN_1"/>
    <property type="match status" value="1"/>
</dbReference>
<evidence type="ECO:0000313" key="5">
    <source>
        <dbReference type="Proteomes" id="UP001549921"/>
    </source>
</evidence>
<proteinExistence type="predicted"/>
<evidence type="ECO:0000259" key="3">
    <source>
        <dbReference type="PROSITE" id="PS50041"/>
    </source>
</evidence>
<organism evidence="4 5">
    <name type="scientific">Loxostege sticticalis</name>
    <name type="common">Beet webworm moth</name>
    <dbReference type="NCBI Taxonomy" id="481309"/>
    <lineage>
        <taxon>Eukaryota</taxon>
        <taxon>Metazoa</taxon>
        <taxon>Ecdysozoa</taxon>
        <taxon>Arthropoda</taxon>
        <taxon>Hexapoda</taxon>
        <taxon>Insecta</taxon>
        <taxon>Pterygota</taxon>
        <taxon>Neoptera</taxon>
        <taxon>Endopterygota</taxon>
        <taxon>Lepidoptera</taxon>
        <taxon>Glossata</taxon>
        <taxon>Ditrysia</taxon>
        <taxon>Pyraloidea</taxon>
        <taxon>Crambidae</taxon>
        <taxon>Pyraustinae</taxon>
        <taxon>Loxostege</taxon>
    </lineage>
</organism>
<keyword evidence="1" id="KW-1015">Disulfide bond</keyword>
<protein>
    <recommendedName>
        <fullName evidence="3">C-type lectin domain-containing protein</fullName>
    </recommendedName>
</protein>
<accession>A0ABD0TBT9</accession>
<reference evidence="4 5" key="1">
    <citation type="submission" date="2024-06" db="EMBL/GenBank/DDBJ databases">
        <title>A chromosome-level genome assembly of beet webworm, Loxostege sticticalis.</title>
        <authorList>
            <person name="Zhang Y."/>
        </authorList>
    </citation>
    <scope>NUCLEOTIDE SEQUENCE [LARGE SCALE GENOMIC DNA]</scope>
    <source>
        <strain evidence="4">AQ028</strain>
        <tissue evidence="4">Male pupae</tissue>
    </source>
</reference>
<keyword evidence="2" id="KW-0732">Signal</keyword>
<dbReference type="CDD" id="cd00037">
    <property type="entry name" value="CLECT"/>
    <property type="match status" value="2"/>
</dbReference>
<dbReference type="InterPro" id="IPR016186">
    <property type="entry name" value="C-type_lectin-like/link_sf"/>
</dbReference>
<dbReference type="Pfam" id="PF00059">
    <property type="entry name" value="Lectin_C"/>
    <property type="match status" value="2"/>
</dbReference>
<dbReference type="InterPro" id="IPR050111">
    <property type="entry name" value="C-type_lectin/snaclec_domain"/>
</dbReference>
<dbReference type="InterPro" id="IPR016187">
    <property type="entry name" value="CTDL_fold"/>
</dbReference>
<dbReference type="InterPro" id="IPR018378">
    <property type="entry name" value="C-type_lectin_CS"/>
</dbReference>
<feature type="chain" id="PRO_5044870661" description="C-type lectin domain-containing protein" evidence="2">
    <location>
        <begin position="21"/>
        <end position="310"/>
    </location>
</feature>
<dbReference type="PANTHER" id="PTHR22803">
    <property type="entry name" value="MANNOSE, PHOSPHOLIPASE, LECTIN RECEPTOR RELATED"/>
    <property type="match status" value="1"/>
</dbReference>
<sequence length="310" mass="34581">MEGYLLTIGILFMLYEGSYCELYRHDYYCDQAPGGWLKFNPIPHTWEEAALRCYNEGAILASPLDEEFSKTLSNIMIDHGLLTTPIFTGISNVYARSEYQTMEGVPISNLCISWSAEPNIKPSDQNCIAMNTNGTVTALSCLDRHPFVCYRKSGVQLNECGAVDNGFVLDTRTGSCYKAFNMLSSWPESFAICAREGAHLAVINSDTEAEVIWDLAKKVLAQTPVPRWSYVHIGFRSWSEPRTWMTIHGQSLKDAGYAKWSTNEPNDETERCGTLFAGSSVKDGVLNDGNCHVTLKFICELDPKINAAVH</sequence>